<organism evidence="3">
    <name type="scientific">Triticum urartu</name>
    <name type="common">Red wild einkorn</name>
    <name type="synonym">Crithodium urartu</name>
    <dbReference type="NCBI Taxonomy" id="4572"/>
    <lineage>
        <taxon>Eukaryota</taxon>
        <taxon>Viridiplantae</taxon>
        <taxon>Streptophyta</taxon>
        <taxon>Embryophyta</taxon>
        <taxon>Tracheophyta</taxon>
        <taxon>Spermatophyta</taxon>
        <taxon>Magnoliopsida</taxon>
        <taxon>Liliopsida</taxon>
        <taxon>Poales</taxon>
        <taxon>Poaceae</taxon>
        <taxon>BOP clade</taxon>
        <taxon>Pooideae</taxon>
        <taxon>Triticodae</taxon>
        <taxon>Triticeae</taxon>
        <taxon>Triticinae</taxon>
        <taxon>Triticum</taxon>
    </lineage>
</organism>
<proteinExistence type="predicted"/>
<keyword evidence="2" id="KW-1133">Transmembrane helix</keyword>
<dbReference type="AlphaFoldDB" id="M7ZZL1"/>
<dbReference type="STRING" id="4572.M7ZZL1"/>
<dbReference type="eggNOG" id="ENOG502QR9M">
    <property type="taxonomic scope" value="Eukaryota"/>
</dbReference>
<evidence type="ECO:0000256" key="2">
    <source>
        <dbReference type="SAM" id="Phobius"/>
    </source>
</evidence>
<dbReference type="EMBL" id="KD004357">
    <property type="protein sequence ID" value="EMS68578.1"/>
    <property type="molecule type" value="Genomic_DNA"/>
</dbReference>
<feature type="transmembrane region" description="Helical" evidence="2">
    <location>
        <begin position="64"/>
        <end position="87"/>
    </location>
</feature>
<dbReference type="OMA" id="GATMDDK"/>
<evidence type="ECO:0000256" key="1">
    <source>
        <dbReference type="SAM" id="MobiDB-lite"/>
    </source>
</evidence>
<gene>
    <name evidence="3" type="ORF">TRIUR3_16584</name>
</gene>
<keyword evidence="2" id="KW-0812">Transmembrane</keyword>
<dbReference type="PANTHER" id="PTHR13833:SF73">
    <property type="entry name" value="NHL DOMAIN-CONTAINING PROTEIN"/>
    <property type="match status" value="1"/>
</dbReference>
<reference evidence="3" key="1">
    <citation type="journal article" date="2013" name="Nature">
        <title>Draft genome of the wheat A-genome progenitor Triticum urartu.</title>
        <authorList>
            <person name="Ling H.Q."/>
            <person name="Zhao S."/>
            <person name="Liu D."/>
            <person name="Wang J."/>
            <person name="Sun H."/>
            <person name="Zhang C."/>
            <person name="Fan H."/>
            <person name="Li D."/>
            <person name="Dong L."/>
            <person name="Tao Y."/>
            <person name="Gao C."/>
            <person name="Wu H."/>
            <person name="Li Y."/>
            <person name="Cui Y."/>
            <person name="Guo X."/>
            <person name="Zheng S."/>
            <person name="Wang B."/>
            <person name="Yu K."/>
            <person name="Liang Q."/>
            <person name="Yang W."/>
            <person name="Lou X."/>
            <person name="Chen J."/>
            <person name="Feng M."/>
            <person name="Jian J."/>
            <person name="Zhang X."/>
            <person name="Luo G."/>
            <person name="Jiang Y."/>
            <person name="Liu J."/>
            <person name="Wang Z."/>
            <person name="Sha Y."/>
            <person name="Zhang B."/>
            <person name="Wu H."/>
            <person name="Tang D."/>
            <person name="Shen Q."/>
            <person name="Xue P."/>
            <person name="Zou S."/>
            <person name="Wang X."/>
            <person name="Liu X."/>
            <person name="Wang F."/>
            <person name="Yang Y."/>
            <person name="An X."/>
            <person name="Dong Z."/>
            <person name="Zhang K."/>
            <person name="Zhang X."/>
            <person name="Luo M.C."/>
            <person name="Dvorak J."/>
            <person name="Tong Y."/>
            <person name="Wang J."/>
            <person name="Yang H."/>
            <person name="Li Z."/>
            <person name="Wang D."/>
            <person name="Zhang A."/>
            <person name="Wang J."/>
        </authorList>
    </citation>
    <scope>NUCLEOTIDE SEQUENCE</scope>
</reference>
<dbReference type="PANTHER" id="PTHR13833">
    <property type="match status" value="1"/>
</dbReference>
<feature type="compositionally biased region" description="Basic and acidic residues" evidence="1">
    <location>
        <begin position="282"/>
        <end position="292"/>
    </location>
</feature>
<accession>M7ZZL1</accession>
<sequence length="372" mass="40489">MAVDACRKGTPGGTGEGGRDVGLKLVFGKKIQCSTFGRTGQLWRMYDNTFFKALSRSSIFPFNLVTYIGFVVDIILVIGAVVAGYLFSVVQHGFGSSTSEKIEASEDGKQESSTAGKPPLVVESLKEEPSAGWPSLGTLVADLLKLAVEGVGNLVLNIAPLRMQPVKRKTGLTPLKDRPVMTEDREENPVAQKLSSTPMITETRHAPSAANETLAKAQKSIKSSKFRDSTLSSKHRSTKRQEYAEFYGSTETPQASAKVPKDRLRHRHREKSGEVTYGTGHPEPKPSEMKAADYSDPKYDHYNMRSKYGADSGFSLLTVMPRVSFDVPSVLKAQGCCLWVTVSPYSPPARCGRNRSSGVIGRNHLSSITIGV</sequence>
<protein>
    <submittedName>
        <fullName evidence="3">Uncharacterized protein</fullName>
    </submittedName>
</protein>
<feature type="region of interest" description="Disordered" evidence="1">
    <location>
        <begin position="218"/>
        <end position="292"/>
    </location>
</feature>
<keyword evidence="2" id="KW-0472">Membrane</keyword>
<name>M7ZZL1_TRIUA</name>
<evidence type="ECO:0000313" key="3">
    <source>
        <dbReference type="EMBL" id="EMS68578.1"/>
    </source>
</evidence>